<dbReference type="Pfam" id="PF22003">
    <property type="entry name" value="MrkDrd"/>
    <property type="match status" value="1"/>
</dbReference>
<organism evidence="2 3">
    <name type="scientific">Caballeronia udeis</name>
    <dbReference type="NCBI Taxonomy" id="1232866"/>
    <lineage>
        <taxon>Bacteria</taxon>
        <taxon>Pseudomonadati</taxon>
        <taxon>Pseudomonadota</taxon>
        <taxon>Betaproteobacteria</taxon>
        <taxon>Burkholderiales</taxon>
        <taxon>Burkholderiaceae</taxon>
        <taxon>Caballeronia</taxon>
    </lineage>
</organism>
<keyword evidence="3" id="KW-1185">Reference proteome</keyword>
<evidence type="ECO:0000259" key="1">
    <source>
        <dbReference type="Pfam" id="PF22003"/>
    </source>
</evidence>
<dbReference type="InterPro" id="IPR054160">
    <property type="entry name" value="MrkD_recept-bd"/>
</dbReference>
<sequence length="335" mass="33800">MMAQGAASGRENVKNTRALLGLVFRLFRYLSVLAAAGFGGAPLAHAGCVPGEGKPRPVILLPSASISALPTLSVGDVLGSVQVAELQDIPFACTGTANTLEVRLIRSGAPLQDLKDVYPTSVAGVGMRVSASGGSFAGIDDASRPVPYKVVLMREARHLTGFALRIDFIKTGPVQDGVLAAGPLASVVVGGTELLEVDVPAGAVIFTSSVCDAVHVGGSVAAGVGTAGAFTQESIVVQTGCNPGVIAVMQFGQPYLYGGTQIVRRPVFAHPNAGSSGSDWLGHAWPNATGDGSNNSINLNNNGSGVYTGSANAFGAGNVGESALGRSVRSAGPHP</sequence>
<dbReference type="Proteomes" id="UP001620514">
    <property type="component" value="Unassembled WGS sequence"/>
</dbReference>
<accession>A0ABW8N162</accession>
<protein>
    <recommendedName>
        <fullName evidence="1">MrkD-like receptor binding domain-containing protein</fullName>
    </recommendedName>
</protein>
<evidence type="ECO:0000313" key="2">
    <source>
        <dbReference type="EMBL" id="MFK4448391.1"/>
    </source>
</evidence>
<evidence type="ECO:0000313" key="3">
    <source>
        <dbReference type="Proteomes" id="UP001620514"/>
    </source>
</evidence>
<dbReference type="Gene3D" id="2.60.40.3310">
    <property type="match status" value="1"/>
</dbReference>
<name>A0ABW8N162_9BURK</name>
<dbReference type="EMBL" id="JBIYDN010000050">
    <property type="protein sequence ID" value="MFK4448391.1"/>
    <property type="molecule type" value="Genomic_DNA"/>
</dbReference>
<feature type="domain" description="MrkD-like receptor binding" evidence="1">
    <location>
        <begin position="69"/>
        <end position="186"/>
    </location>
</feature>
<comment type="caution">
    <text evidence="2">The sequence shown here is derived from an EMBL/GenBank/DDBJ whole genome shotgun (WGS) entry which is preliminary data.</text>
</comment>
<reference evidence="2 3" key="1">
    <citation type="submission" date="2024-11" db="EMBL/GenBank/DDBJ databases">
        <title>Using genomics to understand microbial adaptation to soil warming.</title>
        <authorList>
            <person name="Deangelis K.M. PhD."/>
        </authorList>
    </citation>
    <scope>NUCLEOTIDE SEQUENCE [LARGE SCALE GENOMIC DNA]</scope>
    <source>
        <strain evidence="2 3">GAS97</strain>
    </source>
</reference>
<proteinExistence type="predicted"/>
<gene>
    <name evidence="2" type="ORF">ABH943_008435</name>
</gene>
<dbReference type="RefSeq" id="WP_404614638.1">
    <property type="nucleotide sequence ID" value="NZ_JBIYDN010000050.1"/>
</dbReference>